<dbReference type="SUPFAM" id="SSF50129">
    <property type="entry name" value="GroES-like"/>
    <property type="match status" value="1"/>
</dbReference>
<comment type="caution">
    <text evidence="4">The sequence shown here is derived from an EMBL/GenBank/DDBJ whole genome shotgun (WGS) entry which is preliminary data.</text>
</comment>
<dbReference type="InterPro" id="IPR045010">
    <property type="entry name" value="MDR_fam"/>
</dbReference>
<dbReference type="Gene3D" id="3.40.50.720">
    <property type="entry name" value="NAD(P)-binding Rossmann-like Domain"/>
    <property type="match status" value="1"/>
</dbReference>
<evidence type="ECO:0000259" key="3">
    <source>
        <dbReference type="SMART" id="SM00829"/>
    </source>
</evidence>
<dbReference type="InterPro" id="IPR041694">
    <property type="entry name" value="ADH_N_2"/>
</dbReference>
<evidence type="ECO:0000313" key="5">
    <source>
        <dbReference type="Proteomes" id="UP001499930"/>
    </source>
</evidence>
<feature type="region of interest" description="Disordered" evidence="2">
    <location>
        <begin position="1"/>
        <end position="30"/>
    </location>
</feature>
<dbReference type="PANTHER" id="PTHR43205">
    <property type="entry name" value="PROSTAGLANDIN REDUCTASE"/>
    <property type="match status" value="1"/>
</dbReference>
<dbReference type="RefSeq" id="WP_344894654.1">
    <property type="nucleotide sequence ID" value="NZ_BAAAWD010000007.1"/>
</dbReference>
<evidence type="ECO:0000256" key="2">
    <source>
        <dbReference type="SAM" id="MobiDB-lite"/>
    </source>
</evidence>
<organism evidence="4 5">
    <name type="scientific">Streptosporangium longisporum</name>
    <dbReference type="NCBI Taxonomy" id="46187"/>
    <lineage>
        <taxon>Bacteria</taxon>
        <taxon>Bacillati</taxon>
        <taxon>Actinomycetota</taxon>
        <taxon>Actinomycetes</taxon>
        <taxon>Streptosporangiales</taxon>
        <taxon>Streptosporangiaceae</taxon>
        <taxon>Streptosporangium</taxon>
    </lineage>
</organism>
<accession>A0ABN3Y5B4</accession>
<name>A0ABN3Y5B4_9ACTN</name>
<dbReference type="Gene3D" id="3.90.180.10">
    <property type="entry name" value="Medium-chain alcohol dehydrogenases, catalytic domain"/>
    <property type="match status" value="1"/>
</dbReference>
<dbReference type="SMART" id="SM00829">
    <property type="entry name" value="PKS_ER"/>
    <property type="match status" value="1"/>
</dbReference>
<dbReference type="InterPro" id="IPR011032">
    <property type="entry name" value="GroES-like_sf"/>
</dbReference>
<dbReference type="CDD" id="cd05288">
    <property type="entry name" value="PGDH"/>
    <property type="match status" value="1"/>
</dbReference>
<evidence type="ECO:0000313" key="4">
    <source>
        <dbReference type="EMBL" id="GAA3006578.1"/>
    </source>
</evidence>
<feature type="domain" description="Enoyl reductase (ER)" evidence="3">
    <location>
        <begin position="26"/>
        <end position="341"/>
    </location>
</feature>
<proteinExistence type="predicted"/>
<dbReference type="Pfam" id="PF16884">
    <property type="entry name" value="ADH_N_2"/>
    <property type="match status" value="1"/>
</dbReference>
<dbReference type="EMBL" id="BAAAWD010000007">
    <property type="protein sequence ID" value="GAA3006578.1"/>
    <property type="molecule type" value="Genomic_DNA"/>
</dbReference>
<dbReference type="InterPro" id="IPR036291">
    <property type="entry name" value="NAD(P)-bd_dom_sf"/>
</dbReference>
<keyword evidence="5" id="KW-1185">Reference proteome</keyword>
<dbReference type="InterPro" id="IPR013149">
    <property type="entry name" value="ADH-like_C"/>
</dbReference>
<dbReference type="InterPro" id="IPR020843">
    <property type="entry name" value="ER"/>
</dbReference>
<protein>
    <submittedName>
        <fullName evidence="4">NADP-dependent oxidoreductase</fullName>
    </submittedName>
</protein>
<keyword evidence="1" id="KW-0560">Oxidoreductase</keyword>
<evidence type="ECO:0000256" key="1">
    <source>
        <dbReference type="ARBA" id="ARBA00023002"/>
    </source>
</evidence>
<gene>
    <name evidence="4" type="ORF">GCM10017559_30580</name>
</gene>
<feature type="compositionally biased region" description="Polar residues" evidence="2">
    <location>
        <begin position="1"/>
        <end position="11"/>
    </location>
</feature>
<reference evidence="4 5" key="1">
    <citation type="journal article" date="2019" name="Int. J. Syst. Evol. Microbiol.">
        <title>The Global Catalogue of Microorganisms (GCM) 10K type strain sequencing project: providing services to taxonomists for standard genome sequencing and annotation.</title>
        <authorList>
            <consortium name="The Broad Institute Genomics Platform"/>
            <consortium name="The Broad Institute Genome Sequencing Center for Infectious Disease"/>
            <person name="Wu L."/>
            <person name="Ma J."/>
        </authorList>
    </citation>
    <scope>NUCLEOTIDE SEQUENCE [LARGE SCALE GENOMIC DNA]</scope>
    <source>
        <strain evidence="4 5">JCM 3106</strain>
    </source>
</reference>
<dbReference type="Proteomes" id="UP001499930">
    <property type="component" value="Unassembled WGS sequence"/>
</dbReference>
<dbReference type="PANTHER" id="PTHR43205:SF7">
    <property type="entry name" value="PROSTAGLANDIN REDUCTASE 1"/>
    <property type="match status" value="1"/>
</dbReference>
<sequence>MSENRSSTGRTVSREVRLVSRPSGPPVPENFELAETDLPAPADGEILVRNLFMSVDPYMRGRMNEGESYVPPFRIGEPLDGGALGEVVVSRAPGLSPGDVVYHGYGWREYAVLDAARARPVGETPGVPLSVHLGALGATGLTAYVGLLDIAGLKEGDVVFVSGAAGAVGSLAGQIARLKGASRVVGSAGSPEKITHLLDDLGFDAAFDYHDGAIGERLARAAPDGIDLYFDNVGGDHLRAAIGALRTYGRVAMCGAISAYNATGPVPGPDNLGLAVGKRLTLRGFIVSDHLDRMPDMVAEVGAWIREGRLVFTETVVNGLENAPMAFIDMLGGANTGKMVVRLGNRGTYRDRA</sequence>
<dbReference type="SUPFAM" id="SSF51735">
    <property type="entry name" value="NAD(P)-binding Rossmann-fold domains"/>
    <property type="match status" value="1"/>
</dbReference>
<dbReference type="Pfam" id="PF00107">
    <property type="entry name" value="ADH_zinc_N"/>
    <property type="match status" value="1"/>
</dbReference>